<gene>
    <name evidence="2" type="ORF">ACFS2C_01690</name>
</gene>
<accession>A0ABW5W2D1</accession>
<evidence type="ECO:0000256" key="1">
    <source>
        <dbReference type="ARBA" id="ARBA00010617"/>
    </source>
</evidence>
<dbReference type="InterPro" id="IPR036396">
    <property type="entry name" value="Cyt_P450_sf"/>
</dbReference>
<dbReference type="EMBL" id="JBHUOF010000001">
    <property type="protein sequence ID" value="MFD2798103.1"/>
    <property type="molecule type" value="Genomic_DNA"/>
</dbReference>
<dbReference type="InterPro" id="IPR001128">
    <property type="entry name" value="Cyt_P450"/>
</dbReference>
<name>A0ABW5W2D1_9PSEU</name>
<dbReference type="PRINTS" id="PR00463">
    <property type="entry name" value="EP450I"/>
</dbReference>
<comment type="caution">
    <text evidence="2">The sequence shown here is derived from an EMBL/GenBank/DDBJ whole genome shotgun (WGS) entry which is preliminary data.</text>
</comment>
<dbReference type="RefSeq" id="WP_377387771.1">
    <property type="nucleotide sequence ID" value="NZ_JBHSAN010000008.1"/>
</dbReference>
<evidence type="ECO:0000313" key="3">
    <source>
        <dbReference type="Proteomes" id="UP001597478"/>
    </source>
</evidence>
<dbReference type="PANTHER" id="PTHR24305">
    <property type="entry name" value="CYTOCHROME P450"/>
    <property type="match status" value="1"/>
</dbReference>
<reference evidence="3" key="1">
    <citation type="journal article" date="2019" name="Int. J. Syst. Evol. Microbiol.">
        <title>The Global Catalogue of Microorganisms (GCM) 10K type strain sequencing project: providing services to taxonomists for standard genome sequencing and annotation.</title>
        <authorList>
            <consortium name="The Broad Institute Genomics Platform"/>
            <consortium name="The Broad Institute Genome Sequencing Center for Infectious Disease"/>
            <person name="Wu L."/>
            <person name="Ma J."/>
        </authorList>
    </citation>
    <scope>NUCLEOTIDE SEQUENCE [LARGE SCALE GENOMIC DNA]</scope>
    <source>
        <strain evidence="3">IBRC-M 10906</strain>
    </source>
</reference>
<keyword evidence="3" id="KW-1185">Reference proteome</keyword>
<dbReference type="PANTHER" id="PTHR24305:SF166">
    <property type="entry name" value="CYTOCHROME P450 12A4, MITOCHONDRIAL-RELATED"/>
    <property type="match status" value="1"/>
</dbReference>
<dbReference type="Gene3D" id="1.10.630.10">
    <property type="entry name" value="Cytochrome P450"/>
    <property type="match status" value="1"/>
</dbReference>
<dbReference type="Pfam" id="PF00067">
    <property type="entry name" value="p450"/>
    <property type="match status" value="1"/>
</dbReference>
<dbReference type="SUPFAM" id="SSF48264">
    <property type="entry name" value="Cytochrome P450"/>
    <property type="match status" value="1"/>
</dbReference>
<dbReference type="Proteomes" id="UP001597478">
    <property type="component" value="Unassembled WGS sequence"/>
</dbReference>
<sequence length="434" mass="48649">MTRRATVADTVRVAAGVVLPTLAGGVIKRRPRVLAMAERLQLDRSAIGVLRGLHARYGAGPLVLRVPKRSFAIVLDPGDVERVLDHTPAPFHPATYEKRAALNHFQPRAVLSTRSPERQPRREYNEIVLESAHQLHSLAAPAHVVVEEETKQLLDGVTELDWDTFNITWWRIVRRIVLGDGARDDDEVTDRLAQLRLRANWAYLRPKSRRRREAFRRTLDELLDRAESGSLAAKIAATPAEPGVDPHGQVPHWLFAFDAAGMATMRTLALLATHPRQNAQAREDLDDPALPYLRACVTDAVRLWPTTPALLRESTTATSWRGDQLPPDTTFLVFAPYFHRDPESVPFADRFEPEAWLDGRASHYPALVPFSDGPGRCPGENLVLFVTSTMLAQLLRRGEYRLLAPRTLSPQRPLPATLDHFGLRFAYEARSSSS</sequence>
<comment type="similarity">
    <text evidence="1">Belongs to the cytochrome P450 family.</text>
</comment>
<dbReference type="InterPro" id="IPR002401">
    <property type="entry name" value="Cyt_P450_E_grp-I"/>
</dbReference>
<organism evidence="2 3">
    <name type="scientific">Prauserella oleivorans</name>
    <dbReference type="NCBI Taxonomy" id="1478153"/>
    <lineage>
        <taxon>Bacteria</taxon>
        <taxon>Bacillati</taxon>
        <taxon>Actinomycetota</taxon>
        <taxon>Actinomycetes</taxon>
        <taxon>Pseudonocardiales</taxon>
        <taxon>Pseudonocardiaceae</taxon>
        <taxon>Prauserella</taxon>
    </lineage>
</organism>
<dbReference type="InterPro" id="IPR050121">
    <property type="entry name" value="Cytochrome_P450_monoxygenase"/>
</dbReference>
<proteinExistence type="inferred from homology"/>
<evidence type="ECO:0000313" key="2">
    <source>
        <dbReference type="EMBL" id="MFD2798103.1"/>
    </source>
</evidence>
<protein>
    <submittedName>
        <fullName evidence="2">Cytochrome P450</fullName>
    </submittedName>
</protein>